<organism evidence="2 3">
    <name type="scientific">Moorena producens 3L</name>
    <dbReference type="NCBI Taxonomy" id="489825"/>
    <lineage>
        <taxon>Bacteria</taxon>
        <taxon>Bacillati</taxon>
        <taxon>Cyanobacteriota</taxon>
        <taxon>Cyanophyceae</taxon>
        <taxon>Coleofasciculales</taxon>
        <taxon>Coleofasciculaceae</taxon>
        <taxon>Moorena</taxon>
    </lineage>
</organism>
<proteinExistence type="predicted"/>
<dbReference type="Proteomes" id="UP000003959">
    <property type="component" value="Unassembled WGS sequence"/>
</dbReference>
<protein>
    <submittedName>
        <fullName evidence="2">Uncharacterized protein</fullName>
    </submittedName>
</protein>
<dbReference type="HOGENOM" id="CLU_3101003_0_0_3"/>
<name>F4XLB3_9CYAN</name>
<keyword evidence="3" id="KW-1185">Reference proteome</keyword>
<feature type="region of interest" description="Disordered" evidence="1">
    <location>
        <begin position="1"/>
        <end position="26"/>
    </location>
</feature>
<accession>F4XLB3</accession>
<evidence type="ECO:0000313" key="3">
    <source>
        <dbReference type="Proteomes" id="UP000003959"/>
    </source>
</evidence>
<evidence type="ECO:0000256" key="1">
    <source>
        <dbReference type="SAM" id="MobiDB-lite"/>
    </source>
</evidence>
<sequence>MSLKKLRSEATGGIGATDGDGEDGEEFVNRFGSSIADALHVRGTSLRKNLW</sequence>
<reference evidence="3" key="1">
    <citation type="journal article" date="2011" name="Proc. Natl. Acad. Sci. U.S.A.">
        <title>Genomic insights into the physiology and ecology of the marine filamentous cyanobacterium Lyngbya majuscula.</title>
        <authorList>
            <person name="Jones A.C."/>
            <person name="Monroe E.A."/>
            <person name="Podell S."/>
            <person name="Hess W.R."/>
            <person name="Klages S."/>
            <person name="Esquenazi E."/>
            <person name="Niessen S."/>
            <person name="Hoover H."/>
            <person name="Rothmann M."/>
            <person name="Lasken R.S."/>
            <person name="Yates J.R.III."/>
            <person name="Reinhardt R."/>
            <person name="Kube M."/>
            <person name="Burkart M.D."/>
            <person name="Allen E.E."/>
            <person name="Dorrestein P.C."/>
            <person name="Gerwick W.H."/>
            <person name="Gerwick L."/>
        </authorList>
    </citation>
    <scope>NUCLEOTIDE SEQUENCE [LARGE SCALE GENOMIC DNA]</scope>
    <source>
        <strain evidence="3">3L</strain>
    </source>
</reference>
<dbReference type="EMBL" id="GL890829">
    <property type="protein sequence ID" value="EGJ34637.1"/>
    <property type="molecule type" value="Genomic_DNA"/>
</dbReference>
<dbReference type="AlphaFoldDB" id="F4XLB3"/>
<evidence type="ECO:0000313" key="2">
    <source>
        <dbReference type="EMBL" id="EGJ34637.1"/>
    </source>
</evidence>
<gene>
    <name evidence="2" type="ORF">LYNGBM3L_14370</name>
</gene>